<feature type="repeat" description="TPR" evidence="1">
    <location>
        <begin position="74"/>
        <end position="107"/>
    </location>
</feature>
<dbReference type="OrthoDB" id="1914839at2759"/>
<dbReference type="EMBL" id="JABFUD020000023">
    <property type="protein sequence ID" value="KAI5061151.1"/>
    <property type="molecule type" value="Genomic_DNA"/>
</dbReference>
<evidence type="ECO:0000313" key="2">
    <source>
        <dbReference type="EMBL" id="KAI5061151.1"/>
    </source>
</evidence>
<dbReference type="InterPro" id="IPR011990">
    <property type="entry name" value="TPR-like_helical_dom_sf"/>
</dbReference>
<sequence length="478" mass="53576">MVAQSIYVSQSLPFVASTRKLSCLKVNPLILLQRRRPCGQHSCLFVRRRPTRKWSSLQINAAQDTDTQAGPTSPAASIELGLTTFKKGRVKDALAQFDAALTMNPKPEEAQAALYNKACCHAYRKEEQLASEALRQALRDYGLKFSVILNDPDLASFRSTQEFKKLQDEARKGGQDVGQGFRRDLKLIGEVQAPFRAVRKTLYVVLSAAAGISTIINGPRLFRAIQGGENAPDVWEVAKNLGINITGILVFVALFIWDARQEEEQLARISRDETLSRLPLRLNNNRVVELVQLRETSRPIILAGNKDTVTRAVQRAERFRTELLKRGVLLVPLIWSDTKEELFGKKTKGFGNQGPVVPATTVAADDFEARAKEISSKTVEKADRKLKAEVVSPPEWERWVREQQEVEGVEPGSEVYIVLRLDGRVRKSGKGMPDWEELVKDLPDLDTLLRVLRVVARNQFWQQQGYGFSLLIEGGACT</sequence>
<dbReference type="NCBIfam" id="NF047558">
    <property type="entry name" value="TPR_END_plus"/>
    <property type="match status" value="1"/>
</dbReference>
<reference evidence="2" key="1">
    <citation type="submission" date="2021-01" db="EMBL/GenBank/DDBJ databases">
        <title>Adiantum capillus-veneris genome.</title>
        <authorList>
            <person name="Fang Y."/>
            <person name="Liao Q."/>
        </authorList>
    </citation>
    <scope>NUCLEOTIDE SEQUENCE</scope>
    <source>
        <strain evidence="2">H3</strain>
        <tissue evidence="2">Leaf</tissue>
    </source>
</reference>
<dbReference type="AlphaFoldDB" id="A0A9D4Z647"/>
<dbReference type="PROSITE" id="PS50005">
    <property type="entry name" value="TPR"/>
    <property type="match status" value="1"/>
</dbReference>
<evidence type="ECO:0008006" key="4">
    <source>
        <dbReference type="Google" id="ProtNLM"/>
    </source>
</evidence>
<proteinExistence type="predicted"/>
<dbReference type="PANTHER" id="PTHR35498:SF4">
    <property type="entry name" value="PROTEIN LOW PSII ACCUMULATION 1, CHLOROPLASTIC"/>
    <property type="match status" value="1"/>
</dbReference>
<dbReference type="Pfam" id="PF11998">
    <property type="entry name" value="DUF3493"/>
    <property type="match status" value="1"/>
</dbReference>
<dbReference type="SUPFAM" id="SSF48452">
    <property type="entry name" value="TPR-like"/>
    <property type="match status" value="1"/>
</dbReference>
<name>A0A9D4Z647_ADICA</name>
<dbReference type="Proteomes" id="UP000886520">
    <property type="component" value="Chromosome 23"/>
</dbReference>
<dbReference type="FunFam" id="1.25.40.10:FF:000290">
    <property type="entry name" value="Protein LOW PSII ACCUMULATION 1, chloroplastic"/>
    <property type="match status" value="1"/>
</dbReference>
<evidence type="ECO:0000313" key="3">
    <source>
        <dbReference type="Proteomes" id="UP000886520"/>
    </source>
</evidence>
<dbReference type="GO" id="GO:0010270">
    <property type="term" value="P:photosystem II oxygen evolving complex assembly"/>
    <property type="evidence" value="ECO:0007669"/>
    <property type="project" value="TreeGrafter"/>
</dbReference>
<dbReference type="Gene3D" id="1.25.40.10">
    <property type="entry name" value="Tetratricopeptide repeat domain"/>
    <property type="match status" value="1"/>
</dbReference>
<protein>
    <recommendedName>
        <fullName evidence="4">Protein LOW PSII ACCUMULATION 1, chloroplastic</fullName>
    </recommendedName>
</protein>
<dbReference type="PANTHER" id="PTHR35498">
    <property type="entry name" value="PROTEIN LOW PSII ACCUMULATION 1, CHLOROPLASTIC"/>
    <property type="match status" value="1"/>
</dbReference>
<keyword evidence="3" id="KW-1185">Reference proteome</keyword>
<dbReference type="InterPro" id="IPR019734">
    <property type="entry name" value="TPR_rpt"/>
</dbReference>
<dbReference type="InterPro" id="IPR021883">
    <property type="entry name" value="LPA1-like"/>
</dbReference>
<gene>
    <name evidence="2" type="ORF">GOP47_0023656</name>
</gene>
<evidence type="ECO:0000256" key="1">
    <source>
        <dbReference type="PROSITE-ProRule" id="PRU00339"/>
    </source>
</evidence>
<accession>A0A9D4Z647</accession>
<organism evidence="2 3">
    <name type="scientific">Adiantum capillus-veneris</name>
    <name type="common">Maidenhair fern</name>
    <dbReference type="NCBI Taxonomy" id="13818"/>
    <lineage>
        <taxon>Eukaryota</taxon>
        <taxon>Viridiplantae</taxon>
        <taxon>Streptophyta</taxon>
        <taxon>Embryophyta</taxon>
        <taxon>Tracheophyta</taxon>
        <taxon>Polypodiopsida</taxon>
        <taxon>Polypodiidae</taxon>
        <taxon>Polypodiales</taxon>
        <taxon>Pteridineae</taxon>
        <taxon>Pteridaceae</taxon>
        <taxon>Vittarioideae</taxon>
        <taxon>Adiantum</taxon>
    </lineage>
</organism>
<dbReference type="GO" id="GO:0009507">
    <property type="term" value="C:chloroplast"/>
    <property type="evidence" value="ECO:0007669"/>
    <property type="project" value="TreeGrafter"/>
</dbReference>
<keyword evidence="1" id="KW-0802">TPR repeat</keyword>
<comment type="caution">
    <text evidence="2">The sequence shown here is derived from an EMBL/GenBank/DDBJ whole genome shotgun (WGS) entry which is preliminary data.</text>
</comment>